<feature type="compositionally biased region" description="Basic residues" evidence="2">
    <location>
        <begin position="221"/>
        <end position="235"/>
    </location>
</feature>
<reference evidence="3" key="1">
    <citation type="submission" date="2018-02" db="EMBL/GenBank/DDBJ databases">
        <authorList>
            <person name="Cohen D.B."/>
            <person name="Kent A.D."/>
        </authorList>
    </citation>
    <scope>NUCLEOTIDE SEQUENCE</scope>
</reference>
<proteinExistence type="predicted"/>
<keyword evidence="1" id="KW-0175">Coiled coil</keyword>
<gene>
    <name evidence="3" type="ORF">FSB_LOCUS19974</name>
</gene>
<dbReference type="AlphaFoldDB" id="A0A2N9FXR6"/>
<protein>
    <submittedName>
        <fullName evidence="3">Uncharacterized protein</fullName>
    </submittedName>
</protein>
<evidence type="ECO:0000256" key="1">
    <source>
        <dbReference type="SAM" id="Coils"/>
    </source>
</evidence>
<feature type="region of interest" description="Disordered" evidence="2">
    <location>
        <begin position="160"/>
        <end position="186"/>
    </location>
</feature>
<organism evidence="3">
    <name type="scientific">Fagus sylvatica</name>
    <name type="common">Beechnut</name>
    <dbReference type="NCBI Taxonomy" id="28930"/>
    <lineage>
        <taxon>Eukaryota</taxon>
        <taxon>Viridiplantae</taxon>
        <taxon>Streptophyta</taxon>
        <taxon>Embryophyta</taxon>
        <taxon>Tracheophyta</taxon>
        <taxon>Spermatophyta</taxon>
        <taxon>Magnoliopsida</taxon>
        <taxon>eudicotyledons</taxon>
        <taxon>Gunneridae</taxon>
        <taxon>Pentapetalae</taxon>
        <taxon>rosids</taxon>
        <taxon>fabids</taxon>
        <taxon>Fagales</taxon>
        <taxon>Fagaceae</taxon>
        <taxon>Fagus</taxon>
    </lineage>
</organism>
<feature type="compositionally biased region" description="Acidic residues" evidence="2">
    <location>
        <begin position="486"/>
        <end position="516"/>
    </location>
</feature>
<sequence>MARAQTRSRASKLARLVNSEASMTRFRELYRVPSSIRLAYCNLDDLPVINKDEILLPIMAVVEGGVRFPLHPLLVNFLLIVNATPSQVSLNLFRIVMGVVALNHSSRIALYEGQADTDLVKRVLATNICVDQRGEPRSAPLLLRYEPQIRSFLEGPTVPRSQEVRVEASTPSLAVPADTTTITEDPEFIPVGQVLEMAPPINPFELMDRGTGGSSSGAAKTRGKGRGKGSGKKGQKVVSDSSSSEQAAQTTVQEPPRPLPVVHEIDESDHGEDLAPPKKKGRSEAPPMPAEGASASFEPWVSRLLFGDGPISVHDTVLDETEPELSAHVAHGLARAACLPGDMNQWDSMSSAQIFRHGTRGLMMRKSTDYKKLEDQHFANINMMKEAETLARAEAESRKKAEALARAEEENRKKAETELAELREKVRKLESECIASIEKAIEDGKILGRVEGEKKGWKSALTKTEQPETSELFLRSNTPIPYPEEGLQDSDNEAPEAGEEEADDEDEEDEEVEEGTETDRTEEAPQPAPVEKAADVPGSSSEK</sequence>
<feature type="compositionally biased region" description="Polar residues" evidence="2">
    <location>
        <begin position="461"/>
        <end position="479"/>
    </location>
</feature>
<feature type="region of interest" description="Disordered" evidence="2">
    <location>
        <begin position="203"/>
        <end position="294"/>
    </location>
</feature>
<dbReference type="EMBL" id="OIVN01001280">
    <property type="protein sequence ID" value="SPC92092.1"/>
    <property type="molecule type" value="Genomic_DNA"/>
</dbReference>
<evidence type="ECO:0000256" key="2">
    <source>
        <dbReference type="SAM" id="MobiDB-lite"/>
    </source>
</evidence>
<feature type="region of interest" description="Disordered" evidence="2">
    <location>
        <begin position="454"/>
        <end position="543"/>
    </location>
</feature>
<name>A0A2N9FXR6_FAGSY</name>
<feature type="coiled-coil region" evidence="1">
    <location>
        <begin position="390"/>
        <end position="439"/>
    </location>
</feature>
<accession>A0A2N9FXR6</accession>
<evidence type="ECO:0000313" key="3">
    <source>
        <dbReference type="EMBL" id="SPC92092.1"/>
    </source>
</evidence>